<evidence type="ECO:0000313" key="2">
    <source>
        <dbReference type="EMBL" id="KAJ1195928.1"/>
    </source>
</evidence>
<proteinExistence type="predicted"/>
<comment type="caution">
    <text evidence="2">The sequence shown here is derived from an EMBL/GenBank/DDBJ whole genome shotgun (WGS) entry which is preliminary data.</text>
</comment>
<organism evidence="2 3">
    <name type="scientific">Pleurodeles waltl</name>
    <name type="common">Iberian ribbed newt</name>
    <dbReference type="NCBI Taxonomy" id="8319"/>
    <lineage>
        <taxon>Eukaryota</taxon>
        <taxon>Metazoa</taxon>
        <taxon>Chordata</taxon>
        <taxon>Craniata</taxon>
        <taxon>Vertebrata</taxon>
        <taxon>Euteleostomi</taxon>
        <taxon>Amphibia</taxon>
        <taxon>Batrachia</taxon>
        <taxon>Caudata</taxon>
        <taxon>Salamandroidea</taxon>
        <taxon>Salamandridae</taxon>
        <taxon>Pleurodelinae</taxon>
        <taxon>Pleurodeles</taxon>
    </lineage>
</organism>
<feature type="region of interest" description="Disordered" evidence="1">
    <location>
        <begin position="497"/>
        <end position="518"/>
    </location>
</feature>
<gene>
    <name evidence="2" type="ORF">NDU88_005193</name>
</gene>
<dbReference type="Proteomes" id="UP001066276">
    <property type="component" value="Chromosome 2_2"/>
</dbReference>
<keyword evidence="3" id="KW-1185">Reference proteome</keyword>
<evidence type="ECO:0000256" key="1">
    <source>
        <dbReference type="SAM" id="MobiDB-lite"/>
    </source>
</evidence>
<reference evidence="2" key="1">
    <citation type="journal article" date="2022" name="bioRxiv">
        <title>Sequencing and chromosome-scale assembly of the giantPleurodeles waltlgenome.</title>
        <authorList>
            <person name="Brown T."/>
            <person name="Elewa A."/>
            <person name="Iarovenko S."/>
            <person name="Subramanian E."/>
            <person name="Araus A.J."/>
            <person name="Petzold A."/>
            <person name="Susuki M."/>
            <person name="Suzuki K.-i.T."/>
            <person name="Hayashi T."/>
            <person name="Toyoda A."/>
            <person name="Oliveira C."/>
            <person name="Osipova E."/>
            <person name="Leigh N.D."/>
            <person name="Simon A."/>
            <person name="Yun M.H."/>
        </authorList>
    </citation>
    <scope>NUCLEOTIDE SEQUENCE</scope>
    <source>
        <strain evidence="2">20211129_DDA</strain>
        <tissue evidence="2">Liver</tissue>
    </source>
</reference>
<dbReference type="EMBL" id="JANPWB010000004">
    <property type="protein sequence ID" value="KAJ1195928.1"/>
    <property type="molecule type" value="Genomic_DNA"/>
</dbReference>
<name>A0AAV7V3W1_PLEWA</name>
<accession>A0AAV7V3W1</accession>
<dbReference type="AlphaFoldDB" id="A0AAV7V3W1"/>
<protein>
    <submittedName>
        <fullName evidence="2">Uncharacterized protein</fullName>
    </submittedName>
</protein>
<evidence type="ECO:0000313" key="3">
    <source>
        <dbReference type="Proteomes" id="UP001066276"/>
    </source>
</evidence>
<sequence length="563" mass="62174">MHLQQHSGITYQEADRVLSSCTSSSIQALPTKKQSSAHAPAAAFWHYLPRSRQRAQLMHLQQHSGITYQEAEFSSCTCSSIQALPTKQQPESSAHASPAAFRHYLPRSRVQLMHLQQHSGITYQEADRGLSSCTSSSIQALPTKKQSSAHAPAAAFRHYLSRSRVQLMHLRQHSGITYQEAARELSSCTSSGIQALPTKKQPEGSARAPPAAFRHYLLRSSQRAQLVHLQQHSGITYQEAARKLSSCTCSSIQALPTKKQTEGSARAPPAAFRHYLPRSSQRAQLMYLQRHSGITYQPESSAHAPPAAFRHYLQEAARELSSCTSSNIQALPTKKQSSAHAPPAAFRHYLPRSSQRAQLVHLQQHSGITYQEAAREFSSCTSSGIQALPTKKQPESPARAPPAAFRHYLPSSSQRAQLVHLQRHSGITYQEAARELSSCTSSSIQALPTKKQSSAHAPPAAFRHYLPRISQRAQLVHLQRHSGITYQEADRGLSSCTSSSVQALPTKKQTEGSAPAPPAAFRHYLPRSSQRAQLMHLERHSGITYQPESSAHAPPAVFRHYLQ</sequence>